<name>A0A833LWQ9_9LEPT</name>
<comment type="caution">
    <text evidence="1">The sequence shown here is derived from an EMBL/GenBank/DDBJ whole genome shotgun (WGS) entry which is preliminary data.</text>
</comment>
<sequence length="178" mass="19963">MAMPRLSTLVNLAFLLTACSEAVKSPQANRKIFEGFGCAMTGEGLFEIPRCGAGETAEYLYYYGGWAVPNSMLSVRDPNLLFQSCKQEAVHSVKKRDIDFQHNLGMALFLANERTESQEERGALFLRLNDPPEIHVRDCCPLDDDTGQCKEGIASYQCLCQFVIYIPGGIERIRWPDD</sequence>
<organism evidence="1 2">
    <name type="scientific">Leptonema illini</name>
    <dbReference type="NCBI Taxonomy" id="183"/>
    <lineage>
        <taxon>Bacteria</taxon>
        <taxon>Pseudomonadati</taxon>
        <taxon>Spirochaetota</taxon>
        <taxon>Spirochaetia</taxon>
        <taxon>Leptospirales</taxon>
        <taxon>Leptospiraceae</taxon>
        <taxon>Leptonema</taxon>
    </lineage>
</organism>
<dbReference type="PROSITE" id="PS51257">
    <property type="entry name" value="PROKAR_LIPOPROTEIN"/>
    <property type="match status" value="1"/>
</dbReference>
<reference evidence="1 2" key="1">
    <citation type="submission" date="2019-10" db="EMBL/GenBank/DDBJ databases">
        <title>Extracellular Electron Transfer in a Candidatus Methanoperedens spp. Enrichment Culture.</title>
        <authorList>
            <person name="Berger S."/>
            <person name="Rangel Shaw D."/>
            <person name="Berben T."/>
            <person name="In 'T Zandt M."/>
            <person name="Frank J."/>
            <person name="Reimann J."/>
            <person name="Jetten M.S.M."/>
            <person name="Welte C.U."/>
        </authorList>
    </citation>
    <scope>NUCLEOTIDE SEQUENCE [LARGE SCALE GENOMIC DNA]</scope>
    <source>
        <strain evidence="1">SB12</strain>
    </source>
</reference>
<proteinExistence type="predicted"/>
<protein>
    <submittedName>
        <fullName evidence="1">Uncharacterized protein</fullName>
    </submittedName>
</protein>
<evidence type="ECO:0000313" key="2">
    <source>
        <dbReference type="Proteomes" id="UP000460298"/>
    </source>
</evidence>
<gene>
    <name evidence="1" type="ORF">F9K24_18885</name>
</gene>
<dbReference type="AlphaFoldDB" id="A0A833LWQ9"/>
<accession>A0A833LWQ9</accession>
<dbReference type="Proteomes" id="UP000460298">
    <property type="component" value="Unassembled WGS sequence"/>
</dbReference>
<evidence type="ECO:0000313" key="1">
    <source>
        <dbReference type="EMBL" id="KAB2929694.1"/>
    </source>
</evidence>
<dbReference type="EMBL" id="WBUI01000027">
    <property type="protein sequence ID" value="KAB2929694.1"/>
    <property type="molecule type" value="Genomic_DNA"/>
</dbReference>